<evidence type="ECO:0000256" key="3">
    <source>
        <dbReference type="ARBA" id="ARBA00022989"/>
    </source>
</evidence>
<dbReference type="GO" id="GO:0006508">
    <property type="term" value="P:proteolysis"/>
    <property type="evidence" value="ECO:0007669"/>
    <property type="project" value="UniProtKB-KW"/>
</dbReference>
<dbReference type="PANTHER" id="PTHR43731">
    <property type="entry name" value="RHOMBOID PROTEASE"/>
    <property type="match status" value="1"/>
</dbReference>
<keyword evidence="3 7" id="KW-1133">Transmembrane helix</keyword>
<gene>
    <name evidence="9" type="ORF">GF339_17175</name>
</gene>
<sequence length="784" mass="88466">MFIILPLSHERMQAQRFPHITLGILLLNVFLYIVTVLAAPDTYEAVGRAEEQLVSYYLEHLYLDFPEDTYQKLSPRSQQIIQRFEQMGFSETMEDVNQQQAMIDRLASGLQPGEEETIEEDEEALARRRQEEQARLDALVRSFEDAYRNVFYIKYGYIPARGGVLTIFSSIFLHGGFLHLLFNMLFLWLSGCNLEDLWGRVVYPIFYLVGGVFATLAHGMMYPQSTVPLIGASGAIAALMGAFMIRMYDTKIYFVYLIFMFRIMRGRFTAPAYIMLPLWLLQQFWGVMTSGGSEGGVAFWAHIGGFVFGAVIAGLFKISGFEENVLAPTIEKKTAIVDEHFASGVTKLQEGDVDGAIQDLKQAVRNNPNDPNVHSELSKAYAQQGNHKLALREFKRAVLFYLKQGNMDEAVDQYLELEAEWPDLMLDPPQQLKIAAALEQAASQNVNKYADQDEVGDTERDLYAHAASAYRKLIMHYQHTLKTLEHPDVVKALMRYGDLNLSYLEKPQEARKAYQVLLKASNSALSAEQKQHVQANMQQATHAIAQRAKRKKLQQAQKSAQKAVPTSKKPSSPKSNRDIPIQKRLKLVPEQDAPAKYQVTSIAPLEANKVIPFEGGLDLKRLSEKPIRFADIFVICVSQVNEPKRRSGAAGSGRKKRDAAPATFETSEEVIIGDLFLAGQSRPYRIASNRIAYPEFFSQLHASSLDNFRQFIMYIISNIDSVYVDQGTLTFLKTGKPRVFPSQEELGIHQKIFWKQIMGAVRFQCGKCGEVYWIDGLKIPAGGA</sequence>
<feature type="compositionally biased region" description="Low complexity" evidence="6">
    <location>
        <begin position="554"/>
        <end position="574"/>
    </location>
</feature>
<dbReference type="Pfam" id="PF01694">
    <property type="entry name" value="Rhomboid"/>
    <property type="match status" value="1"/>
</dbReference>
<dbReference type="Gene3D" id="1.25.40.10">
    <property type="entry name" value="Tetratricopeptide repeat domain"/>
    <property type="match status" value="1"/>
</dbReference>
<dbReference type="EMBL" id="WJJP01000561">
    <property type="protein sequence ID" value="MBD3326320.1"/>
    <property type="molecule type" value="Genomic_DNA"/>
</dbReference>
<dbReference type="InterPro" id="IPR035952">
    <property type="entry name" value="Rhomboid-like_sf"/>
</dbReference>
<organism evidence="9 10">
    <name type="scientific">candidate division KSB3 bacterium</name>
    <dbReference type="NCBI Taxonomy" id="2044937"/>
    <lineage>
        <taxon>Bacteria</taxon>
        <taxon>candidate division KSB3</taxon>
    </lineage>
</organism>
<dbReference type="InterPro" id="IPR022764">
    <property type="entry name" value="Peptidase_S54_rhomboid_dom"/>
</dbReference>
<evidence type="ECO:0000259" key="8">
    <source>
        <dbReference type="Pfam" id="PF01694"/>
    </source>
</evidence>
<keyword evidence="9" id="KW-0378">Hydrolase</keyword>
<evidence type="ECO:0000313" key="9">
    <source>
        <dbReference type="EMBL" id="MBD3326320.1"/>
    </source>
</evidence>
<keyword evidence="2 7" id="KW-0812">Transmembrane</keyword>
<dbReference type="InterPro" id="IPR019734">
    <property type="entry name" value="TPR_rpt"/>
</dbReference>
<evidence type="ECO:0000256" key="2">
    <source>
        <dbReference type="ARBA" id="ARBA00022692"/>
    </source>
</evidence>
<keyword evidence="9" id="KW-0645">Protease</keyword>
<dbReference type="SUPFAM" id="SSF48452">
    <property type="entry name" value="TPR-like"/>
    <property type="match status" value="1"/>
</dbReference>
<comment type="subcellular location">
    <subcellularLocation>
        <location evidence="1">Membrane</location>
        <topology evidence="1">Multi-pass membrane protein</topology>
    </subcellularLocation>
</comment>
<dbReference type="GO" id="GO:0004252">
    <property type="term" value="F:serine-type endopeptidase activity"/>
    <property type="evidence" value="ECO:0007669"/>
    <property type="project" value="InterPro"/>
</dbReference>
<feature type="transmembrane region" description="Helical" evidence="7">
    <location>
        <begin position="297"/>
        <end position="316"/>
    </location>
</feature>
<keyword evidence="4 7" id="KW-0472">Membrane</keyword>
<dbReference type="InterPro" id="IPR050925">
    <property type="entry name" value="Rhomboid_protease_S54"/>
</dbReference>
<accession>A0A9D5JY86</accession>
<dbReference type="Pfam" id="PF13414">
    <property type="entry name" value="TPR_11"/>
    <property type="match status" value="1"/>
</dbReference>
<dbReference type="GO" id="GO:0016020">
    <property type="term" value="C:membrane"/>
    <property type="evidence" value="ECO:0007669"/>
    <property type="project" value="UniProtKB-SubCell"/>
</dbReference>
<protein>
    <submittedName>
        <fullName evidence="9">Rhomboid family intramembrane serine protease</fullName>
    </submittedName>
</protein>
<keyword evidence="5" id="KW-0802">TPR repeat</keyword>
<evidence type="ECO:0000313" key="10">
    <source>
        <dbReference type="Proteomes" id="UP000649604"/>
    </source>
</evidence>
<evidence type="ECO:0000256" key="1">
    <source>
        <dbReference type="ARBA" id="ARBA00004141"/>
    </source>
</evidence>
<evidence type="ECO:0000256" key="4">
    <source>
        <dbReference type="ARBA" id="ARBA00023136"/>
    </source>
</evidence>
<dbReference type="AlphaFoldDB" id="A0A9D5JY86"/>
<evidence type="ECO:0000256" key="5">
    <source>
        <dbReference type="PROSITE-ProRule" id="PRU00339"/>
    </source>
</evidence>
<proteinExistence type="predicted"/>
<evidence type="ECO:0000256" key="7">
    <source>
        <dbReference type="SAM" id="Phobius"/>
    </source>
</evidence>
<feature type="domain" description="Peptidase S54 rhomboid" evidence="8">
    <location>
        <begin position="163"/>
        <end position="315"/>
    </location>
</feature>
<name>A0A9D5JY86_9BACT</name>
<feature type="transmembrane region" description="Helical" evidence="7">
    <location>
        <begin position="164"/>
        <end position="189"/>
    </location>
</feature>
<feature type="repeat" description="TPR" evidence="5">
    <location>
        <begin position="337"/>
        <end position="370"/>
    </location>
</feature>
<reference evidence="9" key="1">
    <citation type="submission" date="2019-11" db="EMBL/GenBank/DDBJ databases">
        <title>Microbial mats filling the niche in hypersaline microbial mats.</title>
        <authorList>
            <person name="Wong H.L."/>
            <person name="Macleod F.I."/>
            <person name="White R.A. III"/>
            <person name="Burns B.P."/>
        </authorList>
    </citation>
    <scope>NUCLEOTIDE SEQUENCE</scope>
    <source>
        <strain evidence="9">Rbin_158</strain>
    </source>
</reference>
<dbReference type="Proteomes" id="UP000649604">
    <property type="component" value="Unassembled WGS sequence"/>
</dbReference>
<dbReference type="InterPro" id="IPR011990">
    <property type="entry name" value="TPR-like_helical_dom_sf"/>
</dbReference>
<feature type="transmembrane region" description="Helical" evidence="7">
    <location>
        <begin position="201"/>
        <end position="221"/>
    </location>
</feature>
<dbReference type="SUPFAM" id="SSF144091">
    <property type="entry name" value="Rhomboid-like"/>
    <property type="match status" value="1"/>
</dbReference>
<comment type="caution">
    <text evidence="9">The sequence shown here is derived from an EMBL/GenBank/DDBJ whole genome shotgun (WGS) entry which is preliminary data.</text>
</comment>
<evidence type="ECO:0000256" key="6">
    <source>
        <dbReference type="SAM" id="MobiDB-lite"/>
    </source>
</evidence>
<feature type="transmembrane region" description="Helical" evidence="7">
    <location>
        <begin position="227"/>
        <end position="248"/>
    </location>
</feature>
<dbReference type="PANTHER" id="PTHR43731:SF26">
    <property type="entry name" value="RHOMBOID-LIKE PROTEIN 10, CHLOROPLASTIC"/>
    <property type="match status" value="1"/>
</dbReference>
<dbReference type="PROSITE" id="PS50005">
    <property type="entry name" value="TPR"/>
    <property type="match status" value="1"/>
</dbReference>
<dbReference type="Gene3D" id="1.20.1540.10">
    <property type="entry name" value="Rhomboid-like"/>
    <property type="match status" value="1"/>
</dbReference>
<feature type="region of interest" description="Disordered" evidence="6">
    <location>
        <begin position="529"/>
        <end position="584"/>
    </location>
</feature>
<feature type="transmembrane region" description="Helical" evidence="7">
    <location>
        <begin position="20"/>
        <end position="39"/>
    </location>
</feature>
<feature type="non-terminal residue" evidence="9">
    <location>
        <position position="784"/>
    </location>
</feature>
<feature type="transmembrane region" description="Helical" evidence="7">
    <location>
        <begin position="268"/>
        <end position="285"/>
    </location>
</feature>
<feature type="compositionally biased region" description="Polar residues" evidence="6">
    <location>
        <begin position="529"/>
        <end position="541"/>
    </location>
</feature>